<name>A0A164JB90_9NOCA</name>
<evidence type="ECO:0000313" key="3">
    <source>
        <dbReference type="Proteomes" id="UP000076512"/>
    </source>
</evidence>
<accession>A0A164JB90</accession>
<keyword evidence="1" id="KW-0732">Signal</keyword>
<evidence type="ECO:0000256" key="1">
    <source>
        <dbReference type="SAM" id="SignalP"/>
    </source>
</evidence>
<feature type="signal peptide" evidence="1">
    <location>
        <begin position="1"/>
        <end position="31"/>
    </location>
</feature>
<dbReference type="AlphaFoldDB" id="A0A164JB90"/>
<dbReference type="EMBL" id="LWGR01000016">
    <property type="protein sequence ID" value="KZM70230.1"/>
    <property type="molecule type" value="Genomic_DNA"/>
</dbReference>
<dbReference type="Gene3D" id="2.60.120.380">
    <property type="match status" value="1"/>
</dbReference>
<dbReference type="STRING" id="455432.AWN90_06710"/>
<evidence type="ECO:0000313" key="2">
    <source>
        <dbReference type="EMBL" id="KZM70230.1"/>
    </source>
</evidence>
<sequence>MSRSLLRAVPAVLLAVIAAATFTAVGGVATAAPMPAIPGIPSVVHKLAFVPGQNTCGASGSIAGGQGDSYAISTAPGQHLAFDITSQNNNAAVSVAPLVGPQIAAGVPHADIDDANGADYQIEVTSTDGNAADYTLTVTLS</sequence>
<evidence type="ECO:0008006" key="4">
    <source>
        <dbReference type="Google" id="ProtNLM"/>
    </source>
</evidence>
<reference evidence="2 3" key="1">
    <citation type="submission" date="2016-04" db="EMBL/GenBank/DDBJ databases">
        <authorList>
            <person name="Evans L.H."/>
            <person name="Alamgir A."/>
            <person name="Owens N."/>
            <person name="Weber N.D."/>
            <person name="Virtaneva K."/>
            <person name="Barbian K."/>
            <person name="Babar A."/>
            <person name="Rosenke K."/>
        </authorList>
    </citation>
    <scope>NUCLEOTIDE SEQUENCE [LARGE SCALE GENOMIC DNA]</scope>
    <source>
        <strain evidence="2 3">IFM 0406</strain>
    </source>
</reference>
<proteinExistence type="predicted"/>
<keyword evidence="3" id="KW-1185">Reference proteome</keyword>
<comment type="caution">
    <text evidence="2">The sequence shown here is derived from an EMBL/GenBank/DDBJ whole genome shotgun (WGS) entry which is preliminary data.</text>
</comment>
<dbReference type="Proteomes" id="UP000076512">
    <property type="component" value="Unassembled WGS sequence"/>
</dbReference>
<gene>
    <name evidence="2" type="ORF">AWN90_06710</name>
</gene>
<protein>
    <recommendedName>
        <fullName evidence="4">Cadherin-like beta sandwich domain-containing protein</fullName>
    </recommendedName>
</protein>
<organism evidence="2 3">
    <name type="scientific">Nocardia terpenica</name>
    <dbReference type="NCBI Taxonomy" id="455432"/>
    <lineage>
        <taxon>Bacteria</taxon>
        <taxon>Bacillati</taxon>
        <taxon>Actinomycetota</taxon>
        <taxon>Actinomycetes</taxon>
        <taxon>Mycobacteriales</taxon>
        <taxon>Nocardiaceae</taxon>
        <taxon>Nocardia</taxon>
    </lineage>
</organism>
<feature type="chain" id="PRO_5007850948" description="Cadherin-like beta sandwich domain-containing protein" evidence="1">
    <location>
        <begin position="32"/>
        <end position="141"/>
    </location>
</feature>